<name>A0A0F8ZCW1_9ZZZZ</name>
<gene>
    <name evidence="1" type="ORF">LCGC14_2710950</name>
</gene>
<comment type="caution">
    <text evidence="1">The sequence shown here is derived from an EMBL/GenBank/DDBJ whole genome shotgun (WGS) entry which is preliminary data.</text>
</comment>
<accession>A0A0F8ZCW1</accession>
<feature type="non-terminal residue" evidence="1">
    <location>
        <position position="81"/>
    </location>
</feature>
<proteinExistence type="predicted"/>
<evidence type="ECO:0000313" key="1">
    <source>
        <dbReference type="EMBL" id="KKK91637.1"/>
    </source>
</evidence>
<protein>
    <submittedName>
        <fullName evidence="1">Uncharacterized protein</fullName>
    </submittedName>
</protein>
<dbReference type="AlphaFoldDB" id="A0A0F8ZCW1"/>
<organism evidence="1">
    <name type="scientific">marine sediment metagenome</name>
    <dbReference type="NCBI Taxonomy" id="412755"/>
    <lineage>
        <taxon>unclassified sequences</taxon>
        <taxon>metagenomes</taxon>
        <taxon>ecological metagenomes</taxon>
    </lineage>
</organism>
<dbReference type="EMBL" id="LAZR01048564">
    <property type="protein sequence ID" value="KKK91637.1"/>
    <property type="molecule type" value="Genomic_DNA"/>
</dbReference>
<reference evidence="1" key="1">
    <citation type="journal article" date="2015" name="Nature">
        <title>Complex archaea that bridge the gap between prokaryotes and eukaryotes.</title>
        <authorList>
            <person name="Spang A."/>
            <person name="Saw J.H."/>
            <person name="Jorgensen S.L."/>
            <person name="Zaremba-Niedzwiedzka K."/>
            <person name="Martijn J."/>
            <person name="Lind A.E."/>
            <person name="van Eijk R."/>
            <person name="Schleper C."/>
            <person name="Guy L."/>
            <person name="Ettema T.J."/>
        </authorList>
    </citation>
    <scope>NUCLEOTIDE SEQUENCE</scope>
</reference>
<sequence length="81" mass="8641">MKPAYVAMAMVLAAGAARAEVVGQRWAAGGVKCAHPGTLKIDRIQAGTQLTFDLSAIPKRARIYHASLYCSTSRGRQPTEP</sequence>